<accession>A0AAU8FJX8</accession>
<dbReference type="SUPFAM" id="SSF55961">
    <property type="entry name" value="Bet v1-like"/>
    <property type="match status" value="1"/>
</dbReference>
<name>A0AAU8FJX8_9BACT</name>
<dbReference type="InterPro" id="IPR023393">
    <property type="entry name" value="START-like_dom_sf"/>
</dbReference>
<dbReference type="InterPro" id="IPR013538">
    <property type="entry name" value="ASHA1/2-like_C"/>
</dbReference>
<sequence>MQELIRLEIPINAPAANIWTALTDPTSIGKWMLDSPVEILTEWRLGGRISERGDLHGLPFENRGEIVRFEPGTALAYTHWSTLSEIADVPENYSFLLFEIQNTDKPPKLMLTIDNLPTFAVRKHLEFYWKMALYLLKEVAEN</sequence>
<dbReference type="Pfam" id="PF08327">
    <property type="entry name" value="AHSA1"/>
    <property type="match status" value="1"/>
</dbReference>
<dbReference type="AlphaFoldDB" id="A0AAU8FJX8"/>
<comment type="similarity">
    <text evidence="1">Belongs to the AHA1 family.</text>
</comment>
<dbReference type="Gene3D" id="3.30.530.20">
    <property type="match status" value="1"/>
</dbReference>
<evidence type="ECO:0000256" key="1">
    <source>
        <dbReference type="ARBA" id="ARBA00006817"/>
    </source>
</evidence>
<evidence type="ECO:0000313" key="3">
    <source>
        <dbReference type="EMBL" id="XCH24138.1"/>
    </source>
</evidence>
<organism evidence="3">
    <name type="scientific">Dyadobacter sp. 676</name>
    <dbReference type="NCBI Taxonomy" id="3088362"/>
    <lineage>
        <taxon>Bacteria</taxon>
        <taxon>Pseudomonadati</taxon>
        <taxon>Bacteroidota</taxon>
        <taxon>Cytophagia</taxon>
        <taxon>Cytophagales</taxon>
        <taxon>Spirosomataceae</taxon>
        <taxon>Dyadobacter</taxon>
    </lineage>
</organism>
<reference evidence="3" key="1">
    <citation type="submission" date="2024-06" db="EMBL/GenBank/DDBJ databases">
        <title>Sequencing and assembly of the genome of Dyadobacter sp. strain 676, a symbiont of Cyamopsis tetragonoloba.</title>
        <authorList>
            <person name="Guro P."/>
            <person name="Sazanova A."/>
            <person name="Kuznetsova I."/>
            <person name="Belimov A."/>
            <person name="Safronova V."/>
        </authorList>
    </citation>
    <scope>NUCLEOTIDE SEQUENCE</scope>
    <source>
        <strain evidence="3">676</strain>
    </source>
</reference>
<proteinExistence type="inferred from homology"/>
<feature type="domain" description="Activator of Hsp90 ATPase homologue 1/2-like C-terminal" evidence="2">
    <location>
        <begin position="12"/>
        <end position="140"/>
    </location>
</feature>
<dbReference type="EMBL" id="CP159289">
    <property type="protein sequence ID" value="XCH24138.1"/>
    <property type="molecule type" value="Genomic_DNA"/>
</dbReference>
<gene>
    <name evidence="3" type="ORF">ABV298_28135</name>
</gene>
<evidence type="ECO:0000259" key="2">
    <source>
        <dbReference type="Pfam" id="PF08327"/>
    </source>
</evidence>
<dbReference type="RefSeq" id="WP_353719461.1">
    <property type="nucleotide sequence ID" value="NZ_CP159289.1"/>
</dbReference>
<protein>
    <submittedName>
        <fullName evidence="3">SRPBCC domain-containing protein</fullName>
    </submittedName>
</protein>